<feature type="transmembrane region" description="Helical" evidence="1">
    <location>
        <begin position="39"/>
        <end position="56"/>
    </location>
</feature>
<dbReference type="RefSeq" id="WP_084594693.1">
    <property type="nucleotide sequence ID" value="NZ_CM002917.1"/>
</dbReference>
<gene>
    <name evidence="3" type="ORF">HPDFL43_13585</name>
</gene>
<comment type="caution">
    <text evidence="3">The sequence shown here is derived from an EMBL/GenBank/DDBJ whole genome shotgun (WGS) entry which is preliminary data.</text>
</comment>
<feature type="transmembrane region" description="Helical" evidence="1">
    <location>
        <begin position="123"/>
        <end position="148"/>
    </location>
</feature>
<keyword evidence="1" id="KW-1133">Transmembrane helix</keyword>
<evidence type="ECO:0000259" key="2">
    <source>
        <dbReference type="Pfam" id="PF14378"/>
    </source>
</evidence>
<dbReference type="OrthoDB" id="7584858at2"/>
<dbReference type="EMBL" id="ABIA03000004">
    <property type="protein sequence ID" value="EDQ32000.2"/>
    <property type="molecule type" value="Genomic_DNA"/>
</dbReference>
<proteinExistence type="predicted"/>
<feature type="transmembrane region" description="Helical" evidence="1">
    <location>
        <begin position="68"/>
        <end position="89"/>
    </location>
</feature>
<reference evidence="3 4" key="1">
    <citation type="submission" date="2007-10" db="EMBL/GenBank/DDBJ databases">
        <authorList>
            <person name="Wagner-Dobler I."/>
            <person name="Ferriera S."/>
            <person name="Johnson J."/>
            <person name="Kravitz S."/>
            <person name="Beeson K."/>
            <person name="Sutton G."/>
            <person name="Rogers Y.-H."/>
            <person name="Friedman R."/>
            <person name="Frazier M."/>
            <person name="Venter J.C."/>
        </authorList>
    </citation>
    <scope>NUCLEOTIDE SEQUENCE [LARGE SCALE GENOMIC DNA]</scope>
    <source>
        <strain evidence="3 4">DFL-43</strain>
    </source>
</reference>
<evidence type="ECO:0000256" key="1">
    <source>
        <dbReference type="SAM" id="Phobius"/>
    </source>
</evidence>
<evidence type="ECO:0000313" key="4">
    <source>
        <dbReference type="Proteomes" id="UP000004291"/>
    </source>
</evidence>
<feature type="transmembrane region" description="Helical" evidence="1">
    <location>
        <begin position="155"/>
        <end position="176"/>
    </location>
</feature>
<protein>
    <recommendedName>
        <fullName evidence="2">Inositolphosphotransferase Aur1/Ipt1 domain-containing protein</fullName>
    </recommendedName>
</protein>
<feature type="domain" description="Inositolphosphotransferase Aur1/Ipt1" evidence="2">
    <location>
        <begin position="99"/>
        <end position="288"/>
    </location>
</feature>
<dbReference type="Pfam" id="PF14378">
    <property type="entry name" value="PAP2_3"/>
    <property type="match status" value="1"/>
</dbReference>
<evidence type="ECO:0000313" key="3">
    <source>
        <dbReference type="EMBL" id="EDQ32000.2"/>
    </source>
</evidence>
<feature type="transmembrane region" description="Helical" evidence="1">
    <location>
        <begin position="234"/>
        <end position="260"/>
    </location>
</feature>
<reference evidence="3 4" key="2">
    <citation type="submission" date="2012-06" db="EMBL/GenBank/DDBJ databases">
        <authorList>
            <person name="Fiebig A."/>
        </authorList>
    </citation>
    <scope>NUCLEOTIDE SEQUENCE [LARGE SCALE GENOMIC DNA]</scope>
    <source>
        <strain evidence="3 4">DFL-43</strain>
    </source>
</reference>
<accession>A9DEA6</accession>
<dbReference type="GO" id="GO:0016020">
    <property type="term" value="C:membrane"/>
    <property type="evidence" value="ECO:0007669"/>
    <property type="project" value="UniProtKB-SubCell"/>
</dbReference>
<keyword evidence="4" id="KW-1185">Reference proteome</keyword>
<name>A9DEA6_HOEPD</name>
<keyword evidence="1" id="KW-0472">Membrane</keyword>
<dbReference type="STRING" id="411684.HPDFL43_13585"/>
<sequence length="313" mass="33580">MTRELKVLRMQMLFGVLASGALIMVMLQASKITLDWGSLLSPAGSLALLVFAAIVCRRRGFEKSSLIMEVLAGGVAFSILVLLSTYLVISLNTPTADASLIALDQWMGFDGVAFIRLVDGMPWLSWALMHAYASFAFQLLLLPMLLILFGQPSRAFVLVLAYAAVGYIASVVSIWFPALGSHVVYGIDPSSLSSINAHFGHAFLSEFHAVREQSEFVFSLDAAQGILTFPSVHAAVALICAVCAFSVPLLRYPFLALNILMAASTLTHGGHYIVDTLAGMGVAALALYCAFALSRVPAYQGVAWAGVRGERRA</sequence>
<feature type="transmembrane region" description="Helical" evidence="1">
    <location>
        <begin position="272"/>
        <end position="293"/>
    </location>
</feature>
<organism evidence="3 4">
    <name type="scientific">Hoeflea phototrophica (strain DSM 17068 / NCIMB 14078 / DFL-43)</name>
    <dbReference type="NCBI Taxonomy" id="411684"/>
    <lineage>
        <taxon>Bacteria</taxon>
        <taxon>Pseudomonadati</taxon>
        <taxon>Pseudomonadota</taxon>
        <taxon>Alphaproteobacteria</taxon>
        <taxon>Hyphomicrobiales</taxon>
        <taxon>Rhizobiaceae</taxon>
        <taxon>Hoeflea</taxon>
    </lineage>
</organism>
<dbReference type="AlphaFoldDB" id="A9DEA6"/>
<dbReference type="Proteomes" id="UP000004291">
    <property type="component" value="Chromosome"/>
</dbReference>
<keyword evidence="1" id="KW-0812">Transmembrane</keyword>
<dbReference type="InterPro" id="IPR026841">
    <property type="entry name" value="Aur1/Ipt1"/>
</dbReference>
<dbReference type="HOGENOM" id="CLU_052944_0_0_5"/>
<dbReference type="eggNOG" id="COG0671">
    <property type="taxonomic scope" value="Bacteria"/>
</dbReference>